<dbReference type="OMA" id="ENHHAML"/>
<dbReference type="PROSITE" id="PS00126">
    <property type="entry name" value="PDEASE_I_1"/>
    <property type="match status" value="1"/>
</dbReference>
<feature type="modified residue" description="4-aspartylphosphate" evidence="5">
    <location>
        <position position="101"/>
    </location>
</feature>
<evidence type="ECO:0000256" key="2">
    <source>
        <dbReference type="ARBA" id="ARBA00022801"/>
    </source>
</evidence>
<dbReference type="AlphaFoldDB" id="A0A0L0DC86"/>
<name>A0A0L0DC86_THETB</name>
<dbReference type="CDD" id="cd00077">
    <property type="entry name" value="HDc"/>
    <property type="match status" value="1"/>
</dbReference>
<keyword evidence="11" id="KW-1185">Reference proteome</keyword>
<dbReference type="Proteomes" id="UP000054408">
    <property type="component" value="Unassembled WGS sequence"/>
</dbReference>
<dbReference type="InterPro" id="IPR011006">
    <property type="entry name" value="CheY-like_superfamily"/>
</dbReference>
<dbReference type="InterPro" id="IPR036971">
    <property type="entry name" value="PDEase_catalytic_dom_sf"/>
</dbReference>
<dbReference type="PRINTS" id="PR00387">
    <property type="entry name" value="PDIESTERASE1"/>
</dbReference>
<feature type="binding site" evidence="4">
    <location>
        <position position="380"/>
    </location>
    <ligand>
        <name>Zn(2+)</name>
        <dbReference type="ChEBI" id="CHEBI:29105"/>
        <label>1</label>
    </ligand>
</feature>
<reference evidence="10 11" key="1">
    <citation type="submission" date="2010-05" db="EMBL/GenBank/DDBJ databases">
        <title>The Genome Sequence of Thecamonas trahens ATCC 50062.</title>
        <authorList>
            <consortium name="The Broad Institute Genome Sequencing Platform"/>
            <person name="Russ C."/>
            <person name="Cuomo C."/>
            <person name="Shea T."/>
            <person name="Young S.K."/>
            <person name="Zeng Q."/>
            <person name="Koehrsen M."/>
            <person name="Haas B."/>
            <person name="Borodovsky M."/>
            <person name="Guigo R."/>
            <person name="Alvarado L."/>
            <person name="Berlin A."/>
            <person name="Bochicchio J."/>
            <person name="Borenstein D."/>
            <person name="Chapman S."/>
            <person name="Chen Z."/>
            <person name="Freedman E."/>
            <person name="Gellesch M."/>
            <person name="Goldberg J."/>
            <person name="Griggs A."/>
            <person name="Gujja S."/>
            <person name="Heilman E."/>
            <person name="Heiman D."/>
            <person name="Hepburn T."/>
            <person name="Howarth C."/>
            <person name="Jen D."/>
            <person name="Larson L."/>
            <person name="Mehta T."/>
            <person name="Park D."/>
            <person name="Pearson M."/>
            <person name="Roberts A."/>
            <person name="Saif S."/>
            <person name="Shenoy N."/>
            <person name="Sisk P."/>
            <person name="Stolte C."/>
            <person name="Sykes S."/>
            <person name="Thomson T."/>
            <person name="Walk T."/>
            <person name="White J."/>
            <person name="Yandava C."/>
            <person name="Burger G."/>
            <person name="Gray M.W."/>
            <person name="Holland P.W.H."/>
            <person name="King N."/>
            <person name="Lang F.B.F."/>
            <person name="Roger A.J."/>
            <person name="Ruiz-Trillo I."/>
            <person name="Lander E."/>
            <person name="Nusbaum C."/>
        </authorList>
    </citation>
    <scope>NUCLEOTIDE SEQUENCE [LARGE SCALE GENOMIC DNA]</scope>
    <source>
        <strain evidence="10 11">ATCC 50062</strain>
    </source>
</reference>
<keyword evidence="5" id="KW-0597">Phosphoprotein</keyword>
<comment type="cofactor">
    <cofactor evidence="6">
        <name>a divalent metal cation</name>
        <dbReference type="ChEBI" id="CHEBI:60240"/>
    </cofactor>
    <text evidence="6">Binds 2 divalent metal cations per subunit. Site 1 may preferentially bind zinc ions, while site 2 has a preference for magnesium and/or manganese ions.</text>
</comment>
<keyword evidence="2 6" id="KW-0378">Hydrolase</keyword>
<dbReference type="CDD" id="cd00156">
    <property type="entry name" value="REC"/>
    <property type="match status" value="1"/>
</dbReference>
<feature type="region of interest" description="Disordered" evidence="7">
    <location>
        <begin position="1"/>
        <end position="32"/>
    </location>
</feature>
<feature type="binding site" evidence="4">
    <location>
        <position position="417"/>
    </location>
    <ligand>
        <name>Zn(2+)</name>
        <dbReference type="ChEBI" id="CHEBI:29105"/>
        <label>1</label>
    </ligand>
</feature>
<dbReference type="PROSITE" id="PS51845">
    <property type="entry name" value="PDEASE_I_2"/>
    <property type="match status" value="1"/>
</dbReference>
<dbReference type="STRING" id="461836.A0A0L0DC86"/>
<feature type="binding site" evidence="4">
    <location>
        <position position="417"/>
    </location>
    <ligand>
        <name>Zn(2+)</name>
        <dbReference type="ChEBI" id="CHEBI:29105"/>
        <label>2</label>
    </ligand>
</feature>
<evidence type="ECO:0000259" key="8">
    <source>
        <dbReference type="PROSITE" id="PS50110"/>
    </source>
</evidence>
<evidence type="ECO:0000256" key="1">
    <source>
        <dbReference type="ARBA" id="ARBA00022723"/>
    </source>
</evidence>
<dbReference type="InterPro" id="IPR023088">
    <property type="entry name" value="PDEase"/>
</dbReference>
<comment type="similarity">
    <text evidence="6">Belongs to the cyclic nucleotide phosphodiesterase family.</text>
</comment>
<dbReference type="SMART" id="SM00448">
    <property type="entry name" value="REC"/>
    <property type="match status" value="1"/>
</dbReference>
<evidence type="ECO:0000256" key="4">
    <source>
        <dbReference type="PIRSR" id="PIRSR623088-3"/>
    </source>
</evidence>
<feature type="domain" description="PDEase" evidence="9">
    <location>
        <begin position="296"/>
        <end position="628"/>
    </location>
</feature>
<evidence type="ECO:0000313" key="10">
    <source>
        <dbReference type="EMBL" id="KNC49696.1"/>
    </source>
</evidence>
<feature type="region of interest" description="Disordered" evidence="7">
    <location>
        <begin position="647"/>
        <end position="677"/>
    </location>
</feature>
<sequence length="677" mass="74695">MSHKGLEESDDGRDAGLETDDGGLERHHSTSQSRLLLYNPDEPLLPHDVHVLFVEDEPVSRRLAIRVLANEGYKVTEATDGAEAWELLTSSPEEYTIVVSDVTMPRVDGTTLLARIRTDGRFDELPMVMMSSTDETEVCYRCLTNGADDFIIKPIRARKVANLWQVVWKKRKESVTSRELAEERRKRREMASTISSLHSRISSAIETPLAHVMASLDVVLSRAQVDPHVVSGIRDALAALGAKSLYQEAFEETVRSSDMDTNTKAWLLGQVRNANLSSTPVKLDAETHKPCMLNSSGGDLSSECSDLLESTEETILDELASLETFEMLTLTEDDMARYLEVMFTSLNGPNVLHIDVETFQAFVTVIRDHYRDNAYHNFKHAFDVTQFVHWLLVKICAVELLSPLDVIATFLAALCHDVDHPGLNNNFQINTVSPLALRYNDMSVLENHHAAVAFSLMLGSTEAAGSGAVPLLSGLSRAEFKSMRKKIVTCILGTDLAQHVEIMRRWEEVAVGYDADVAAHRELLAVMLVKCADISNPLRPFALSKFWSDMIIDEGIKQGAAEAALGLPISPGMDPETVNQPQFSIGFIDYFVMPSFRALERVLPDIGTLAIPLLSKNRYRWQTLLDVAEAVREALARERELMAEAAAKSDASSSSLSSSAASSPAASTTVHLPPSTA</sequence>
<dbReference type="InterPro" id="IPR023174">
    <property type="entry name" value="PDEase_CS"/>
</dbReference>
<dbReference type="eggNOG" id="KOG3689">
    <property type="taxonomic scope" value="Eukaryota"/>
</dbReference>
<dbReference type="Pfam" id="PF00072">
    <property type="entry name" value="Response_reg"/>
    <property type="match status" value="1"/>
</dbReference>
<dbReference type="GO" id="GO:0000160">
    <property type="term" value="P:phosphorelay signal transduction system"/>
    <property type="evidence" value="ECO:0007669"/>
    <property type="project" value="InterPro"/>
</dbReference>
<dbReference type="Pfam" id="PF00233">
    <property type="entry name" value="PDEase_I"/>
    <property type="match status" value="1"/>
</dbReference>
<evidence type="ECO:0000256" key="5">
    <source>
        <dbReference type="PROSITE-ProRule" id="PRU00169"/>
    </source>
</evidence>
<organism evidence="10 11">
    <name type="scientific">Thecamonas trahens ATCC 50062</name>
    <dbReference type="NCBI Taxonomy" id="461836"/>
    <lineage>
        <taxon>Eukaryota</taxon>
        <taxon>Apusozoa</taxon>
        <taxon>Apusomonadida</taxon>
        <taxon>Apusomonadidae</taxon>
        <taxon>Thecamonas</taxon>
    </lineage>
</organism>
<dbReference type="SUPFAM" id="SSF109604">
    <property type="entry name" value="HD-domain/PDEase-like"/>
    <property type="match status" value="1"/>
</dbReference>
<dbReference type="PROSITE" id="PS50110">
    <property type="entry name" value="RESPONSE_REGULATORY"/>
    <property type="match status" value="1"/>
</dbReference>
<accession>A0A0L0DC86</accession>
<dbReference type="GO" id="GO:0004114">
    <property type="term" value="F:3',5'-cyclic-nucleotide phosphodiesterase activity"/>
    <property type="evidence" value="ECO:0007669"/>
    <property type="project" value="InterPro"/>
</dbReference>
<dbReference type="RefSeq" id="XP_013757491.1">
    <property type="nucleotide sequence ID" value="XM_013902037.1"/>
</dbReference>
<dbReference type="InterPro" id="IPR003607">
    <property type="entry name" value="HD/PDEase_dom"/>
</dbReference>
<evidence type="ECO:0000259" key="9">
    <source>
        <dbReference type="PROSITE" id="PS51845"/>
    </source>
</evidence>
<evidence type="ECO:0000256" key="3">
    <source>
        <dbReference type="PIRSR" id="PIRSR623088-1"/>
    </source>
</evidence>
<dbReference type="SMART" id="SM00471">
    <property type="entry name" value="HDc"/>
    <property type="match status" value="1"/>
</dbReference>
<dbReference type="EMBL" id="GL349457">
    <property type="protein sequence ID" value="KNC49696.1"/>
    <property type="molecule type" value="Genomic_DNA"/>
</dbReference>
<feature type="binding site" evidence="4">
    <location>
        <position position="416"/>
    </location>
    <ligand>
        <name>Zn(2+)</name>
        <dbReference type="ChEBI" id="CHEBI:29105"/>
        <label>1</label>
    </ligand>
</feature>
<dbReference type="InterPro" id="IPR001789">
    <property type="entry name" value="Sig_transdc_resp-reg_receiver"/>
</dbReference>
<feature type="compositionally biased region" description="Low complexity" evidence="7">
    <location>
        <begin position="647"/>
        <end position="667"/>
    </location>
</feature>
<dbReference type="GeneID" id="25565249"/>
<dbReference type="SUPFAM" id="SSF52172">
    <property type="entry name" value="CheY-like"/>
    <property type="match status" value="1"/>
</dbReference>
<feature type="active site" description="Proton donor" evidence="3">
    <location>
        <position position="376"/>
    </location>
</feature>
<feature type="domain" description="Response regulatory" evidence="8">
    <location>
        <begin position="50"/>
        <end position="168"/>
    </location>
</feature>
<dbReference type="EC" id="3.1.4.-" evidence="6"/>
<dbReference type="PANTHER" id="PTHR11347">
    <property type="entry name" value="CYCLIC NUCLEOTIDE PHOSPHODIESTERASE"/>
    <property type="match status" value="1"/>
</dbReference>
<feature type="binding site" evidence="4">
    <location>
        <position position="533"/>
    </location>
    <ligand>
        <name>Zn(2+)</name>
        <dbReference type="ChEBI" id="CHEBI:29105"/>
        <label>1</label>
    </ligand>
</feature>
<dbReference type="Gene3D" id="3.40.50.2300">
    <property type="match status" value="1"/>
</dbReference>
<gene>
    <name evidence="10" type="ORF">AMSG_05959</name>
</gene>
<evidence type="ECO:0000256" key="7">
    <source>
        <dbReference type="SAM" id="MobiDB-lite"/>
    </source>
</evidence>
<feature type="compositionally biased region" description="Basic and acidic residues" evidence="7">
    <location>
        <begin position="1"/>
        <end position="16"/>
    </location>
</feature>
<dbReference type="OrthoDB" id="15023at2759"/>
<proteinExistence type="inferred from homology"/>
<evidence type="ECO:0000256" key="6">
    <source>
        <dbReference type="RuleBase" id="RU363067"/>
    </source>
</evidence>
<keyword evidence="1 4" id="KW-0479">Metal-binding</keyword>
<dbReference type="eggNOG" id="KOG1601">
    <property type="taxonomic scope" value="Eukaryota"/>
</dbReference>
<evidence type="ECO:0000313" key="11">
    <source>
        <dbReference type="Proteomes" id="UP000054408"/>
    </source>
</evidence>
<dbReference type="Gene3D" id="1.10.1300.10">
    <property type="entry name" value="3'5'-cyclic nucleotide phosphodiesterase, catalytic domain"/>
    <property type="match status" value="1"/>
</dbReference>
<protein>
    <recommendedName>
        <fullName evidence="6">Phosphodiesterase</fullName>
        <ecNumber evidence="6">3.1.4.-</ecNumber>
    </recommendedName>
</protein>
<dbReference type="GO" id="GO:0046872">
    <property type="term" value="F:metal ion binding"/>
    <property type="evidence" value="ECO:0007669"/>
    <property type="project" value="UniProtKB-KW"/>
</dbReference>
<dbReference type="InterPro" id="IPR002073">
    <property type="entry name" value="PDEase_catalytic_dom"/>
</dbReference>